<accession>A0A098G3I1</accession>
<keyword evidence="1" id="KW-1133">Transmembrane helix</keyword>
<keyword evidence="1" id="KW-0812">Transmembrane</keyword>
<evidence type="ECO:0000256" key="1">
    <source>
        <dbReference type="SAM" id="Phobius"/>
    </source>
</evidence>
<evidence type="ECO:0000313" key="3">
    <source>
        <dbReference type="Proteomes" id="UP000032430"/>
    </source>
</evidence>
<sequence length="47" mass="5332">MNTAFFASSLSALVSFVGYLSYFIFLSSNYEINQLLLPYFLSSFSQC</sequence>
<dbReference type="AlphaFoldDB" id="A0A098G3I1"/>
<dbReference type="EMBL" id="LN614827">
    <property type="protein sequence ID" value="CEG56045.1"/>
    <property type="molecule type" value="Genomic_DNA"/>
</dbReference>
<organism evidence="2 3">
    <name type="scientific">Legionella fallonii LLAP-10</name>
    <dbReference type="NCBI Taxonomy" id="1212491"/>
    <lineage>
        <taxon>Bacteria</taxon>
        <taxon>Pseudomonadati</taxon>
        <taxon>Pseudomonadota</taxon>
        <taxon>Gammaproteobacteria</taxon>
        <taxon>Legionellales</taxon>
        <taxon>Legionellaceae</taxon>
        <taxon>Legionella</taxon>
    </lineage>
</organism>
<proteinExistence type="predicted"/>
<feature type="transmembrane region" description="Helical" evidence="1">
    <location>
        <begin position="6"/>
        <end position="26"/>
    </location>
</feature>
<dbReference type="HOGENOM" id="CLU_3169684_0_0_6"/>
<keyword evidence="1" id="KW-0472">Membrane</keyword>
<protein>
    <submittedName>
        <fullName evidence="2">Uncharacterized protein</fullName>
    </submittedName>
</protein>
<keyword evidence="3" id="KW-1185">Reference proteome</keyword>
<evidence type="ECO:0000313" key="2">
    <source>
        <dbReference type="EMBL" id="CEG56045.1"/>
    </source>
</evidence>
<gene>
    <name evidence="2" type="ORF">LFA_0591</name>
</gene>
<name>A0A098G3I1_9GAMM</name>
<dbReference type="KEGG" id="lfa:LFA_0591"/>
<reference evidence="3" key="1">
    <citation type="submission" date="2014-09" db="EMBL/GenBank/DDBJ databases">
        <authorList>
            <person name="Gomez-Valero L."/>
        </authorList>
    </citation>
    <scope>NUCLEOTIDE SEQUENCE [LARGE SCALE GENOMIC DNA]</scope>
    <source>
        <strain evidence="3">ATCC700992</strain>
    </source>
</reference>
<dbReference type="Proteomes" id="UP000032430">
    <property type="component" value="Chromosome I"/>
</dbReference>